<dbReference type="PANTHER" id="PTHR31373">
    <property type="entry name" value="OS06G0652100 PROTEIN"/>
    <property type="match status" value="1"/>
</dbReference>
<dbReference type="SUPFAM" id="SSF53300">
    <property type="entry name" value="vWA-like"/>
    <property type="match status" value="1"/>
</dbReference>
<proteinExistence type="predicted"/>
<dbReference type="RefSeq" id="XP_037217494.1">
    <property type="nucleotide sequence ID" value="XM_037366082.1"/>
</dbReference>
<dbReference type="EMBL" id="JACAZF010000008">
    <property type="protein sequence ID" value="KAF7297135.1"/>
    <property type="molecule type" value="Genomic_DNA"/>
</dbReference>
<accession>A0A8H6SE71</accession>
<dbReference type="GeneID" id="59348598"/>
<sequence length="730" mass="82580">MSRPYLKLRQAARNRISWSRSAQRPQLPRIPELFNPNFLDELLPPTKPATIAVNHGPTPHNNSMISALSLSSHRTWTDNGAMAYDSTLSPTLDAFNKLTRNSTAQEIRELLDNAWAENPDTTLKVIWNLRSIHEGKSEKEAFYMAFGWLYDKHPRTAIANLHNLVDPVITKPKAEDKSGLAHGYWKDLLNILVLATVDELRELPQPVNFLHNRRASKKASGKAIAKPKEGSVAYDTKPVIKARRMSIGVANQERVVRKLETDPKYRALYVAVARLFTERLIKDFKVLLEANTVEPVDARDALLRSISLASKWAPSLLGAHDRKTNIATAVARLFYHYRGELPQYSFPSALKTCECLEDKEPTEIMRSFYRRWVLSPLRAATMVTERLMSSNQWNKIVYSRVSSICMRNNKDKFLKHDLLRFHKFLRSVEAGTRSISGATLLPHELLQEIHSLSLHTSLDGTTETELRVAEAQWKSLVNKLRESGRLDNSIAVCDVSGSMGLFGHSIGLFGSHSPEVWPIYPAVALSLILAQLAKPPFSHGFITFSATPRFVRLQEDWSISKTIETITQADWGMNTNLEAVFLNLILPLAKQHNIPKEDMIKRLFIFSDMQFDAGASYYCTTQPEWETNYDRIELAFRNAGYDVPQIVYWNLENGITVEVQADRKGVALMSGFSPSMLKVFMGEEEEPETIEAVPVDVIVKAEKSQEAFTPWAIMTKALSRPSFDGLVVMD</sequence>
<dbReference type="Proteomes" id="UP000636479">
    <property type="component" value="Unassembled WGS sequence"/>
</dbReference>
<evidence type="ECO:0000259" key="2">
    <source>
        <dbReference type="Pfam" id="PF25043"/>
    </source>
</evidence>
<dbReference type="InterPro" id="IPR056690">
    <property type="entry name" value="DUF7788"/>
</dbReference>
<dbReference type="OrthoDB" id="1149618at2759"/>
<reference evidence="3" key="1">
    <citation type="submission" date="2020-05" db="EMBL/GenBank/DDBJ databases">
        <title>Mycena genomes resolve the evolution of fungal bioluminescence.</title>
        <authorList>
            <person name="Tsai I.J."/>
        </authorList>
    </citation>
    <scope>NUCLEOTIDE SEQUENCE</scope>
    <source>
        <strain evidence="3">171206Taipei</strain>
    </source>
</reference>
<gene>
    <name evidence="3" type="ORF">MIND_00946400</name>
</gene>
<name>A0A8H6SE71_9AGAR</name>
<dbReference type="PANTHER" id="PTHR31373:SF27">
    <property type="entry name" value="TROVE DOMAIN-CONTAINING PROTEIN"/>
    <property type="match status" value="1"/>
</dbReference>
<evidence type="ECO:0000313" key="4">
    <source>
        <dbReference type="Proteomes" id="UP000636479"/>
    </source>
</evidence>
<evidence type="ECO:0000259" key="1">
    <source>
        <dbReference type="Pfam" id="PF11443"/>
    </source>
</evidence>
<evidence type="ECO:0000313" key="3">
    <source>
        <dbReference type="EMBL" id="KAF7297135.1"/>
    </source>
</evidence>
<dbReference type="InterPro" id="IPR011205">
    <property type="entry name" value="UCP015417_vWA"/>
</dbReference>
<dbReference type="Pfam" id="PF11443">
    <property type="entry name" value="DUF2828"/>
    <property type="match status" value="1"/>
</dbReference>
<dbReference type="PIRSF" id="PIRSF015417">
    <property type="entry name" value="T31B5_30_vWA"/>
    <property type="match status" value="1"/>
</dbReference>
<dbReference type="Pfam" id="PF25043">
    <property type="entry name" value="DUF7788"/>
    <property type="match status" value="1"/>
</dbReference>
<dbReference type="Gene3D" id="3.40.50.410">
    <property type="entry name" value="von Willebrand factor, type A domain"/>
    <property type="match status" value="1"/>
</dbReference>
<organism evidence="3 4">
    <name type="scientific">Mycena indigotica</name>
    <dbReference type="NCBI Taxonomy" id="2126181"/>
    <lineage>
        <taxon>Eukaryota</taxon>
        <taxon>Fungi</taxon>
        <taxon>Dikarya</taxon>
        <taxon>Basidiomycota</taxon>
        <taxon>Agaricomycotina</taxon>
        <taxon>Agaricomycetes</taxon>
        <taxon>Agaricomycetidae</taxon>
        <taxon>Agaricales</taxon>
        <taxon>Marasmiineae</taxon>
        <taxon>Mycenaceae</taxon>
        <taxon>Mycena</taxon>
    </lineage>
</organism>
<feature type="domain" description="DUF2828" evidence="1">
    <location>
        <begin position="77"/>
        <end position="486"/>
    </location>
</feature>
<feature type="domain" description="DUF7788" evidence="2">
    <location>
        <begin position="488"/>
        <end position="717"/>
    </location>
</feature>
<keyword evidence="4" id="KW-1185">Reference proteome</keyword>
<dbReference type="InterPro" id="IPR058580">
    <property type="entry name" value="DUF2828"/>
</dbReference>
<dbReference type="InterPro" id="IPR036465">
    <property type="entry name" value="vWFA_dom_sf"/>
</dbReference>
<dbReference type="AlphaFoldDB" id="A0A8H6SE71"/>
<protein>
    <submittedName>
        <fullName evidence="3">Uncharacterized protein</fullName>
    </submittedName>
</protein>
<comment type="caution">
    <text evidence="3">The sequence shown here is derived from an EMBL/GenBank/DDBJ whole genome shotgun (WGS) entry which is preliminary data.</text>
</comment>